<gene>
    <name evidence="5" type="ORF">BLNAU_2254</name>
</gene>
<feature type="region of interest" description="Disordered" evidence="3">
    <location>
        <begin position="503"/>
        <end position="534"/>
    </location>
</feature>
<evidence type="ECO:0000313" key="5">
    <source>
        <dbReference type="EMBL" id="KAK2962819.1"/>
    </source>
</evidence>
<dbReference type="InterPro" id="IPR036964">
    <property type="entry name" value="RASGEF_cat_dom_sf"/>
</dbReference>
<dbReference type="Gene3D" id="1.10.840.10">
    <property type="entry name" value="Ras guanine-nucleotide exchange factors catalytic domain"/>
    <property type="match status" value="1"/>
</dbReference>
<keyword evidence="6" id="KW-1185">Reference proteome</keyword>
<protein>
    <submittedName>
        <fullName evidence="5">Ras-specific guanine nucleotide-releasing factor 1</fullName>
    </submittedName>
</protein>
<feature type="compositionally biased region" description="Pro residues" evidence="3">
    <location>
        <begin position="283"/>
        <end position="308"/>
    </location>
</feature>
<proteinExistence type="predicted"/>
<evidence type="ECO:0000256" key="1">
    <source>
        <dbReference type="ARBA" id="ARBA00022658"/>
    </source>
</evidence>
<feature type="region of interest" description="Disordered" evidence="3">
    <location>
        <begin position="49"/>
        <end position="72"/>
    </location>
</feature>
<feature type="region of interest" description="Disordered" evidence="3">
    <location>
        <begin position="590"/>
        <end position="628"/>
    </location>
</feature>
<feature type="domain" description="Ras-GEF" evidence="4">
    <location>
        <begin position="557"/>
        <end position="834"/>
    </location>
</feature>
<dbReference type="PANTHER" id="PTHR23113">
    <property type="entry name" value="GUANINE NUCLEOTIDE EXCHANGE FACTOR"/>
    <property type="match status" value="1"/>
</dbReference>
<name>A0ABQ9YGD8_9EUKA</name>
<feature type="region of interest" description="Disordered" evidence="3">
    <location>
        <begin position="248"/>
        <end position="322"/>
    </location>
</feature>
<reference evidence="5 6" key="1">
    <citation type="journal article" date="2022" name="bioRxiv">
        <title>Genomics of Preaxostyla Flagellates Illuminates Evolutionary Transitions and the Path Towards Mitochondrial Loss.</title>
        <authorList>
            <person name="Novak L.V.F."/>
            <person name="Treitli S.C."/>
            <person name="Pyrih J."/>
            <person name="Halakuc P."/>
            <person name="Pipaliya S.V."/>
            <person name="Vacek V."/>
            <person name="Brzon O."/>
            <person name="Soukal P."/>
            <person name="Eme L."/>
            <person name="Dacks J.B."/>
            <person name="Karnkowska A."/>
            <person name="Elias M."/>
            <person name="Hampl V."/>
        </authorList>
    </citation>
    <scope>NUCLEOTIDE SEQUENCE [LARGE SCALE GENOMIC DNA]</scope>
    <source>
        <strain evidence="5">NAU3</strain>
        <tissue evidence="5">Gut</tissue>
    </source>
</reference>
<dbReference type="Gene3D" id="1.20.870.10">
    <property type="entry name" value="Son of sevenless (SoS) protein Chain: S domain 1"/>
    <property type="match status" value="1"/>
</dbReference>
<dbReference type="InterPro" id="IPR008937">
    <property type="entry name" value="Ras-like_GEF"/>
</dbReference>
<feature type="compositionally biased region" description="Polar residues" evidence="3">
    <location>
        <begin position="519"/>
        <end position="533"/>
    </location>
</feature>
<evidence type="ECO:0000256" key="3">
    <source>
        <dbReference type="SAM" id="MobiDB-lite"/>
    </source>
</evidence>
<feature type="compositionally biased region" description="Acidic residues" evidence="3">
    <location>
        <begin position="605"/>
        <end position="620"/>
    </location>
</feature>
<dbReference type="SUPFAM" id="SSF48366">
    <property type="entry name" value="Ras GEF"/>
    <property type="match status" value="1"/>
</dbReference>
<dbReference type="Proteomes" id="UP001281761">
    <property type="component" value="Unassembled WGS sequence"/>
</dbReference>
<dbReference type="EMBL" id="JARBJD010000009">
    <property type="protein sequence ID" value="KAK2962819.1"/>
    <property type="molecule type" value="Genomic_DNA"/>
</dbReference>
<evidence type="ECO:0000256" key="2">
    <source>
        <dbReference type="PROSITE-ProRule" id="PRU00168"/>
    </source>
</evidence>
<organism evidence="5 6">
    <name type="scientific">Blattamonas nauphoetae</name>
    <dbReference type="NCBI Taxonomy" id="2049346"/>
    <lineage>
        <taxon>Eukaryota</taxon>
        <taxon>Metamonada</taxon>
        <taxon>Preaxostyla</taxon>
        <taxon>Oxymonadida</taxon>
        <taxon>Blattamonas</taxon>
    </lineage>
</organism>
<evidence type="ECO:0000313" key="6">
    <source>
        <dbReference type="Proteomes" id="UP001281761"/>
    </source>
</evidence>
<keyword evidence="1 2" id="KW-0344">Guanine-nucleotide releasing factor</keyword>
<accession>A0ABQ9YGD8</accession>
<dbReference type="InterPro" id="IPR023578">
    <property type="entry name" value="Ras_GEF_dom_sf"/>
</dbReference>
<evidence type="ECO:0000259" key="4">
    <source>
        <dbReference type="PROSITE" id="PS50009"/>
    </source>
</evidence>
<dbReference type="PANTHER" id="PTHR23113:SF99">
    <property type="entry name" value="RASGEF DOMAIN-CONTAINING PROTEIN"/>
    <property type="match status" value="1"/>
</dbReference>
<dbReference type="Pfam" id="PF00617">
    <property type="entry name" value="RasGEF"/>
    <property type="match status" value="1"/>
</dbReference>
<feature type="compositionally biased region" description="Basic and acidic residues" evidence="3">
    <location>
        <begin position="248"/>
        <end position="259"/>
    </location>
</feature>
<sequence>MSSPKSSPASLNSDDPFGRDNILSFSIPWRNQKVQSHFQTFCHAYLKTHDSHSSQSKNPRPPPAPRPDLSDDPLREVITQFESHQYNEHIDFANIPIPPKRQATCPEFVPLRKSFENAIIYQNKLESQRKELIILSEKLATGEIAADAPCTIQQPDPYEYGYPFASPKQQRILRDAEDEEGFEETLTLAEFVEKATLPKQATDNTWRDLLLCYREFTTREKLLRLFIERYLWAEASAWLEIEYAEEKTNVASPTKRENRITIPLLSHPASRESSTDPCSSPKGSPPPGVALSHPDPPQPLLPLPPPIRPTDEDTSSFGSPDYLSPMSNSLSSFSGVGSEKQPLQGILDINEKSSIIDVAPLTVQPVSLSTFDSSNSLIDSREKSLPEFFPEDRSIRESSGIGWQPLKRESSRNELVPKVESFIPYSLTSAKLIPLSTANNEHYIAKFKKNCTQVLIDAQLIRLSVCQRIQQWLKTYPADFGVGATEMKKLTKIAERAQKQKLLEKERATDPAGTHKHTNSQGPIRKPSSSNPLVHSAQPEIFQSQIQHIKFSLLDVSTKELARQLTLMESELFMNVAGVEFVEMGWLKGKQDDPNHSESIPDIPIADDDSSPEPPPDNDTELASSSNPPLEILPLHQSPLPSPHLRALISHFNLLTNWVATAILLNPLAENRAQVLSYFIDLAEECVILNNFVALMAIDFALSGHSINRLSHTKSLVPKQKLDKYEEMKQLTSITRKSQALRDRMNKTTPPLVPYFGIYLTDLVYVNESKTLTKSGRIHMTKIAVESKVILDIKKTAFKPYSLNPVSEIWAMLQQLRCIDEETLKRRSLELEPPNST</sequence>
<comment type="caution">
    <text evidence="5">The sequence shown here is derived from an EMBL/GenBank/DDBJ whole genome shotgun (WGS) entry which is preliminary data.</text>
</comment>
<dbReference type="PROSITE" id="PS50009">
    <property type="entry name" value="RASGEF_CAT"/>
    <property type="match status" value="1"/>
</dbReference>
<dbReference type="InterPro" id="IPR001895">
    <property type="entry name" value="RASGEF_cat_dom"/>
</dbReference>
<dbReference type="SMART" id="SM00147">
    <property type="entry name" value="RasGEF"/>
    <property type="match status" value="1"/>
</dbReference>